<dbReference type="GO" id="GO:0016887">
    <property type="term" value="F:ATP hydrolysis activity"/>
    <property type="evidence" value="ECO:0007669"/>
    <property type="project" value="InterPro"/>
</dbReference>
<comment type="similarity">
    <text evidence="2">Belongs to the AAA ATPase family. RarA/MGS1/WRNIP1 subfamily.</text>
</comment>
<dbReference type="EMBL" id="DSUJ01000008">
    <property type="protein sequence ID" value="HFI92090.1"/>
    <property type="molecule type" value="Genomic_DNA"/>
</dbReference>
<dbReference type="Gene3D" id="1.10.8.60">
    <property type="match status" value="1"/>
</dbReference>
<dbReference type="FunFam" id="1.20.272.10:FF:000001">
    <property type="entry name" value="Putative AAA family ATPase"/>
    <property type="match status" value="1"/>
</dbReference>
<accession>A0A7V3E7K2</accession>
<dbReference type="InterPro" id="IPR032423">
    <property type="entry name" value="AAA_assoc_2"/>
</dbReference>
<dbReference type="GO" id="GO:0003677">
    <property type="term" value="F:DNA binding"/>
    <property type="evidence" value="ECO:0007669"/>
    <property type="project" value="InterPro"/>
</dbReference>
<dbReference type="Gene3D" id="1.20.272.10">
    <property type="match status" value="1"/>
</dbReference>
<dbReference type="InterPro" id="IPR021886">
    <property type="entry name" value="MgsA_C"/>
</dbReference>
<dbReference type="FunFam" id="1.10.3710.10:FF:000004">
    <property type="entry name" value="Putative ATPase, AAA family"/>
    <property type="match status" value="1"/>
</dbReference>
<keyword evidence="6" id="KW-0067">ATP-binding</keyword>
<protein>
    <recommendedName>
        <fullName evidence="3">Replication-associated recombination protein A</fullName>
    </recommendedName>
</protein>
<dbReference type="Pfam" id="PF00004">
    <property type="entry name" value="AAA"/>
    <property type="match status" value="1"/>
</dbReference>
<feature type="domain" description="AAA+ ATPase" evidence="7">
    <location>
        <begin position="44"/>
        <end position="160"/>
    </location>
</feature>
<dbReference type="FunFam" id="3.40.50.300:FF:000137">
    <property type="entry name" value="Replication-associated recombination protein A"/>
    <property type="match status" value="1"/>
</dbReference>
<dbReference type="Pfam" id="PF16193">
    <property type="entry name" value="AAA_assoc_2"/>
    <property type="match status" value="1"/>
</dbReference>
<keyword evidence="4" id="KW-0235">DNA replication</keyword>
<dbReference type="InterPro" id="IPR051314">
    <property type="entry name" value="AAA_ATPase_RarA/MGS1/WRNIP1"/>
</dbReference>
<organism evidence="8">
    <name type="scientific">Ignavibacterium album</name>
    <dbReference type="NCBI Taxonomy" id="591197"/>
    <lineage>
        <taxon>Bacteria</taxon>
        <taxon>Pseudomonadati</taxon>
        <taxon>Ignavibacteriota</taxon>
        <taxon>Ignavibacteria</taxon>
        <taxon>Ignavibacteriales</taxon>
        <taxon>Ignavibacteriaceae</taxon>
        <taxon>Ignavibacterium</taxon>
    </lineage>
</organism>
<dbReference type="GO" id="GO:0005524">
    <property type="term" value="F:ATP binding"/>
    <property type="evidence" value="ECO:0007669"/>
    <property type="project" value="UniProtKB-KW"/>
</dbReference>
<dbReference type="PANTHER" id="PTHR13779">
    <property type="entry name" value="WERNER HELICASE-INTERACTING PROTEIN 1 FAMILY MEMBER"/>
    <property type="match status" value="1"/>
</dbReference>
<dbReference type="InterPro" id="IPR008921">
    <property type="entry name" value="DNA_pol3_clamp-load_cplx_C"/>
</dbReference>
<dbReference type="CDD" id="cd18139">
    <property type="entry name" value="HLD_clamp_RarA"/>
    <property type="match status" value="1"/>
</dbReference>
<dbReference type="InterPro" id="IPR003959">
    <property type="entry name" value="ATPase_AAA_core"/>
</dbReference>
<evidence type="ECO:0000313" key="8">
    <source>
        <dbReference type="EMBL" id="HFI92090.1"/>
    </source>
</evidence>
<evidence type="ECO:0000256" key="1">
    <source>
        <dbReference type="ARBA" id="ARBA00002393"/>
    </source>
</evidence>
<dbReference type="AlphaFoldDB" id="A0A7V3E7K2"/>
<dbReference type="GO" id="GO:0006261">
    <property type="term" value="P:DNA-templated DNA replication"/>
    <property type="evidence" value="ECO:0007669"/>
    <property type="project" value="TreeGrafter"/>
</dbReference>
<dbReference type="GO" id="GO:0000731">
    <property type="term" value="P:DNA synthesis involved in DNA repair"/>
    <property type="evidence" value="ECO:0007669"/>
    <property type="project" value="TreeGrafter"/>
</dbReference>
<proteinExistence type="inferred from homology"/>
<comment type="function">
    <text evidence="1">DNA-dependent ATPase that plays important roles in cellular responses to stalled DNA replication processes.</text>
</comment>
<reference evidence="8" key="1">
    <citation type="journal article" date="2020" name="mSystems">
        <title>Genome- and Community-Level Interaction Insights into Carbon Utilization and Element Cycling Functions of Hydrothermarchaeota in Hydrothermal Sediment.</title>
        <authorList>
            <person name="Zhou Z."/>
            <person name="Liu Y."/>
            <person name="Xu W."/>
            <person name="Pan J."/>
            <person name="Luo Z.H."/>
            <person name="Li M."/>
        </authorList>
    </citation>
    <scope>NUCLEOTIDE SEQUENCE [LARGE SCALE GENOMIC DNA]</scope>
    <source>
        <strain evidence="8">SpSt-479</strain>
    </source>
</reference>
<dbReference type="CDD" id="cd00009">
    <property type="entry name" value="AAA"/>
    <property type="match status" value="1"/>
</dbReference>
<sequence>MDKIKIPSVPLAERIRPKTISEFVGQEHLLGESKPIRLMIENDMLSSFILWGPPGTGKTTIARIIANQTLSEFFSLNAVSSGVKDVRHVIELAEQNKKIGKRTILFIDEIHRFNKAQQDALLHSIESGLLILIGATTENPSFEVIPALRSRARVFVLNELSKNDLLKIIDYALSKDEFLSSLNIKSIDKDFLIYLSGGDARILLNILESSAIQEMNKDEIILTKEIFENIVQRKNIIYDKAGEEHYNVISAFIKSIRGSDPDAALYWMARMLEGGEDPLFIARRLIILASEDIGNASPNALVLAETAFSAVEKIGMPEARIILAQCVTYLASSPKSNASYLAIEKALEEVKKNPIAQVPLHLRNAPTNLMKELGYGKEYKYAHDFEKHFVEEDYLPDELKGKQFYFPTEQGQEKKIKEWLKFLWKSKKKY</sequence>
<evidence type="ECO:0000259" key="7">
    <source>
        <dbReference type="SMART" id="SM00382"/>
    </source>
</evidence>
<dbReference type="Gene3D" id="3.40.50.300">
    <property type="entry name" value="P-loop containing nucleotide triphosphate hydrolases"/>
    <property type="match status" value="1"/>
</dbReference>
<dbReference type="GO" id="GO:0017116">
    <property type="term" value="F:single-stranded DNA helicase activity"/>
    <property type="evidence" value="ECO:0007669"/>
    <property type="project" value="TreeGrafter"/>
</dbReference>
<comment type="caution">
    <text evidence="8">The sequence shown here is derived from an EMBL/GenBank/DDBJ whole genome shotgun (WGS) entry which is preliminary data.</text>
</comment>
<evidence type="ECO:0000256" key="2">
    <source>
        <dbReference type="ARBA" id="ARBA00008959"/>
    </source>
</evidence>
<dbReference type="SUPFAM" id="SSF48019">
    <property type="entry name" value="post-AAA+ oligomerization domain-like"/>
    <property type="match status" value="1"/>
</dbReference>
<name>A0A7V3E7K2_9BACT</name>
<dbReference type="SUPFAM" id="SSF52540">
    <property type="entry name" value="P-loop containing nucleoside triphosphate hydrolases"/>
    <property type="match status" value="1"/>
</dbReference>
<evidence type="ECO:0000256" key="5">
    <source>
        <dbReference type="ARBA" id="ARBA00022741"/>
    </source>
</evidence>
<evidence type="ECO:0000256" key="4">
    <source>
        <dbReference type="ARBA" id="ARBA00022705"/>
    </source>
</evidence>
<dbReference type="Pfam" id="PF12002">
    <property type="entry name" value="MgsA_C"/>
    <property type="match status" value="1"/>
</dbReference>
<dbReference type="Gene3D" id="1.10.3710.10">
    <property type="entry name" value="DNA polymerase III clamp loader subunits, C-terminal domain"/>
    <property type="match status" value="1"/>
</dbReference>
<keyword evidence="5" id="KW-0547">Nucleotide-binding</keyword>
<gene>
    <name evidence="8" type="ORF">ENS31_11280</name>
</gene>
<dbReference type="SMART" id="SM00382">
    <property type="entry name" value="AAA"/>
    <property type="match status" value="1"/>
</dbReference>
<dbReference type="InterPro" id="IPR027417">
    <property type="entry name" value="P-loop_NTPase"/>
</dbReference>
<dbReference type="PANTHER" id="PTHR13779:SF7">
    <property type="entry name" value="ATPASE WRNIP1"/>
    <property type="match status" value="1"/>
</dbReference>
<evidence type="ECO:0000256" key="3">
    <source>
        <dbReference type="ARBA" id="ARBA00020776"/>
    </source>
</evidence>
<dbReference type="InterPro" id="IPR003593">
    <property type="entry name" value="AAA+_ATPase"/>
</dbReference>
<dbReference type="GO" id="GO:0008047">
    <property type="term" value="F:enzyme activator activity"/>
    <property type="evidence" value="ECO:0007669"/>
    <property type="project" value="TreeGrafter"/>
</dbReference>
<evidence type="ECO:0000256" key="6">
    <source>
        <dbReference type="ARBA" id="ARBA00022840"/>
    </source>
</evidence>